<dbReference type="InterPro" id="IPR002589">
    <property type="entry name" value="Macro_dom"/>
</dbReference>
<dbReference type="PANTHER" id="PTHR11106">
    <property type="entry name" value="GANGLIOSIDE INDUCED DIFFERENTIATION ASSOCIATED PROTEIN 2-RELATED"/>
    <property type="match status" value="1"/>
</dbReference>
<accession>A0AAE5CA00</accession>
<dbReference type="Gene3D" id="3.40.220.10">
    <property type="entry name" value="Leucine Aminopeptidase, subunit E, domain 1"/>
    <property type="match status" value="1"/>
</dbReference>
<proteinExistence type="predicted"/>
<feature type="domain" description="Macro" evidence="1">
    <location>
        <begin position="1"/>
        <end position="169"/>
    </location>
</feature>
<protein>
    <submittedName>
        <fullName evidence="2">Appr-1-p processing protein</fullName>
    </submittedName>
</protein>
<sequence>MPETKISVAQGDITEFQGDAIVNAANNHLILGAGVAGAIRKKGGPSIQRECDEHGPIRVGEAAITGAGDLPARYVIHAAAMGDEPASRDSIEASTRHALQLADENGVDTIAFPILASGVAGFDLADAARIMMTAIHNYLENYESGIEEIVLYGYSADDAEIVRRVVEES</sequence>
<evidence type="ECO:0000259" key="1">
    <source>
        <dbReference type="PROSITE" id="PS51154"/>
    </source>
</evidence>
<evidence type="ECO:0000313" key="2">
    <source>
        <dbReference type="EMBL" id="NIR73997.1"/>
    </source>
</evidence>
<dbReference type="InterPro" id="IPR043472">
    <property type="entry name" value="Macro_dom-like"/>
</dbReference>
<dbReference type="PANTHER" id="PTHR11106:SF111">
    <property type="entry name" value="MACRO DOMAIN-CONTAINING PROTEIN"/>
    <property type="match status" value="1"/>
</dbReference>
<organism evidence="2 3">
    <name type="scientific">Candidatus Kutchimonas denitrificans</name>
    <dbReference type="NCBI Taxonomy" id="3056748"/>
    <lineage>
        <taxon>Bacteria</taxon>
        <taxon>Pseudomonadati</taxon>
        <taxon>Gemmatimonadota</taxon>
        <taxon>Gemmatimonadia</taxon>
        <taxon>Candidatus Palauibacterales</taxon>
        <taxon>Candidatus Palauibacteraceae</taxon>
        <taxon>Candidatus Kutchimonas</taxon>
    </lineage>
</organism>
<dbReference type="AlphaFoldDB" id="A0AAE5CA00"/>
<dbReference type="Proteomes" id="UP000702544">
    <property type="component" value="Unassembled WGS sequence"/>
</dbReference>
<dbReference type="SMART" id="SM00506">
    <property type="entry name" value="A1pp"/>
    <property type="match status" value="1"/>
</dbReference>
<dbReference type="SUPFAM" id="SSF52949">
    <property type="entry name" value="Macro domain-like"/>
    <property type="match status" value="1"/>
</dbReference>
<reference evidence="2 3" key="1">
    <citation type="submission" date="2020-01" db="EMBL/GenBank/DDBJ databases">
        <title>Genomes assembled from Gulf of Kutch pelagic sediment metagenomes.</title>
        <authorList>
            <person name="Chandrashekar M."/>
            <person name="Mahajan M.S."/>
            <person name="Dave K.J."/>
            <person name="Vatsa P."/>
            <person name="Nathani N.M."/>
        </authorList>
    </citation>
    <scope>NUCLEOTIDE SEQUENCE [LARGE SCALE GENOMIC DNA]</scope>
    <source>
        <strain evidence="2">KS3-K002</strain>
    </source>
</reference>
<dbReference type="PROSITE" id="PS51154">
    <property type="entry name" value="MACRO"/>
    <property type="match status" value="1"/>
</dbReference>
<dbReference type="Pfam" id="PF01661">
    <property type="entry name" value="Macro"/>
    <property type="match status" value="1"/>
</dbReference>
<dbReference type="EMBL" id="JAACAK010000018">
    <property type="protein sequence ID" value="NIR73997.1"/>
    <property type="molecule type" value="Genomic_DNA"/>
</dbReference>
<comment type="caution">
    <text evidence="2">The sequence shown here is derived from an EMBL/GenBank/DDBJ whole genome shotgun (WGS) entry which is preliminary data.</text>
</comment>
<evidence type="ECO:0000313" key="3">
    <source>
        <dbReference type="Proteomes" id="UP000702544"/>
    </source>
</evidence>
<gene>
    <name evidence="2" type="ORF">GWO12_02600</name>
</gene>
<name>A0AAE5CA00_9BACT</name>